<evidence type="ECO:0000256" key="4">
    <source>
        <dbReference type="ARBA" id="ARBA00023235"/>
    </source>
</evidence>
<keyword evidence="7" id="KW-0732">Signal</keyword>
<name>A0ABR6EDN8_9ACTN</name>
<reference evidence="10" key="1">
    <citation type="journal article" date="2020" name="Syst. Appl. Microbiol.">
        <title>Streptomyces alkaliterrae sp. nov., isolated from an alkaline soil, and emended descriptions of Streptomyces alkaliphilus, Streptomyces calidiresistens and Streptomyces durbertensis.</title>
        <authorList>
            <person name="Swiecimska M."/>
            <person name="Golinska P."/>
            <person name="Nouioui I."/>
            <person name="Wypij M."/>
            <person name="Rai M."/>
            <person name="Sangal V."/>
            <person name="Goodfellow M."/>
        </authorList>
    </citation>
    <scope>NUCLEOTIDE SEQUENCE [LARGE SCALE GENOMIC DNA]</scope>
    <source>
        <strain evidence="10">DSM 104538</strain>
    </source>
</reference>
<proteinExistence type="predicted"/>
<organism evidence="9 10">
    <name type="scientific">Streptomyces durbertensis</name>
    <dbReference type="NCBI Taxonomy" id="2448886"/>
    <lineage>
        <taxon>Bacteria</taxon>
        <taxon>Bacillati</taxon>
        <taxon>Actinomycetota</taxon>
        <taxon>Actinomycetes</taxon>
        <taxon>Kitasatosporales</taxon>
        <taxon>Streptomycetaceae</taxon>
        <taxon>Streptomyces</taxon>
    </lineage>
</organism>
<dbReference type="Pfam" id="PF00254">
    <property type="entry name" value="FKBP_C"/>
    <property type="match status" value="1"/>
</dbReference>
<gene>
    <name evidence="9" type="ORF">GL263_07745</name>
</gene>
<keyword evidence="10" id="KW-1185">Reference proteome</keyword>
<keyword evidence="4 5" id="KW-0413">Isomerase</keyword>
<comment type="caution">
    <text evidence="9">The sequence shown here is derived from an EMBL/GenBank/DDBJ whole genome shotgun (WGS) entry which is preliminary data.</text>
</comment>
<evidence type="ECO:0000313" key="9">
    <source>
        <dbReference type="EMBL" id="MBB1243454.1"/>
    </source>
</evidence>
<evidence type="ECO:0000256" key="6">
    <source>
        <dbReference type="SAM" id="MobiDB-lite"/>
    </source>
</evidence>
<evidence type="ECO:0000256" key="1">
    <source>
        <dbReference type="ARBA" id="ARBA00000971"/>
    </source>
</evidence>
<dbReference type="InterPro" id="IPR046357">
    <property type="entry name" value="PPIase_dom_sf"/>
</dbReference>
<dbReference type="SUPFAM" id="SSF54534">
    <property type="entry name" value="FKBP-like"/>
    <property type="match status" value="2"/>
</dbReference>
<comment type="catalytic activity">
    <reaction evidence="1 5">
        <text>[protein]-peptidylproline (omega=180) = [protein]-peptidylproline (omega=0)</text>
        <dbReference type="Rhea" id="RHEA:16237"/>
        <dbReference type="Rhea" id="RHEA-COMP:10747"/>
        <dbReference type="Rhea" id="RHEA-COMP:10748"/>
        <dbReference type="ChEBI" id="CHEBI:83833"/>
        <dbReference type="ChEBI" id="CHEBI:83834"/>
        <dbReference type="EC" id="5.2.1.8"/>
    </reaction>
</comment>
<dbReference type="PANTHER" id="PTHR45779">
    <property type="entry name" value="PEPTIDYLPROLYL ISOMERASE"/>
    <property type="match status" value="1"/>
</dbReference>
<dbReference type="GO" id="GO:0016853">
    <property type="term" value="F:isomerase activity"/>
    <property type="evidence" value="ECO:0007669"/>
    <property type="project" value="UniProtKB-KW"/>
</dbReference>
<dbReference type="InterPro" id="IPR001179">
    <property type="entry name" value="PPIase_FKBP_dom"/>
</dbReference>
<feature type="compositionally biased region" description="Basic and acidic residues" evidence="6">
    <location>
        <begin position="48"/>
        <end position="59"/>
    </location>
</feature>
<evidence type="ECO:0000256" key="5">
    <source>
        <dbReference type="PROSITE-ProRule" id="PRU00277"/>
    </source>
</evidence>
<dbReference type="Gene3D" id="3.10.50.40">
    <property type="match status" value="2"/>
</dbReference>
<dbReference type="EC" id="5.2.1.8" evidence="2 5"/>
<feature type="domain" description="PPIase FKBP-type" evidence="8">
    <location>
        <begin position="242"/>
        <end position="328"/>
    </location>
</feature>
<feature type="signal peptide" evidence="7">
    <location>
        <begin position="1"/>
        <end position="24"/>
    </location>
</feature>
<dbReference type="InterPro" id="IPR044609">
    <property type="entry name" value="FKBP2/11"/>
</dbReference>
<dbReference type="PROSITE" id="PS51257">
    <property type="entry name" value="PROKAR_LIPOPROTEIN"/>
    <property type="match status" value="1"/>
</dbReference>
<dbReference type="PANTHER" id="PTHR45779:SF7">
    <property type="entry name" value="PEPTIDYLPROLYL ISOMERASE"/>
    <property type="match status" value="1"/>
</dbReference>
<accession>A0ABR6EDN8</accession>
<evidence type="ECO:0000259" key="8">
    <source>
        <dbReference type="PROSITE" id="PS50059"/>
    </source>
</evidence>
<protein>
    <recommendedName>
        <fullName evidence="2 5">peptidylprolyl isomerase</fullName>
        <ecNumber evidence="2 5">5.2.1.8</ecNumber>
    </recommendedName>
</protein>
<evidence type="ECO:0000313" key="10">
    <source>
        <dbReference type="Proteomes" id="UP000766698"/>
    </source>
</evidence>
<dbReference type="PROSITE" id="PS50059">
    <property type="entry name" value="FKBP_PPIASE"/>
    <property type="match status" value="1"/>
</dbReference>
<evidence type="ECO:0000256" key="3">
    <source>
        <dbReference type="ARBA" id="ARBA00023110"/>
    </source>
</evidence>
<sequence>MKLNMSTRRAAAALTASLCLFATACGSDDSKNDAASGSQVKVSGAFGEKPEVEVDSDAKPADEAVVQTVSEGKGEKVEKGDFIRLDFAGFTMKDGKELGGTWPAEGETEEEGTARRQLVQQAGQPSRELPDPVMEAVLGQKAGSRITVEGTAEAVVGEGLNPQAGIDPKDGLVWVIDVVGADKVDAKAEVEGDQAKPADGMPEVKYNSKKAADITVPKGVKAPTKLKEQVLVKGSGDEVAAGDGLIVQYTGVKWEDGKKFDASWDHNGATAFQIGTGSVVQGWDQGLVGKRVGDRVELVIPPKLAYGESGGELAENTLIFVVDIVGKV</sequence>
<feature type="region of interest" description="Disordered" evidence="6">
    <location>
        <begin position="28"/>
        <end position="59"/>
    </location>
</feature>
<evidence type="ECO:0000256" key="2">
    <source>
        <dbReference type="ARBA" id="ARBA00013194"/>
    </source>
</evidence>
<evidence type="ECO:0000256" key="7">
    <source>
        <dbReference type="SAM" id="SignalP"/>
    </source>
</evidence>
<keyword evidence="3 5" id="KW-0697">Rotamase</keyword>
<dbReference type="Proteomes" id="UP000766698">
    <property type="component" value="Unassembled WGS sequence"/>
</dbReference>
<feature type="chain" id="PRO_5045478452" description="peptidylprolyl isomerase" evidence="7">
    <location>
        <begin position="25"/>
        <end position="328"/>
    </location>
</feature>
<dbReference type="EMBL" id="WMLF01000075">
    <property type="protein sequence ID" value="MBB1243454.1"/>
    <property type="molecule type" value="Genomic_DNA"/>
</dbReference>